<dbReference type="InterPro" id="IPR013149">
    <property type="entry name" value="ADH-like_C"/>
</dbReference>
<dbReference type="InterPro" id="IPR011032">
    <property type="entry name" value="GroES-like_sf"/>
</dbReference>
<accession>A0A9X7UXB7</accession>
<dbReference type="InterPro" id="IPR020843">
    <property type="entry name" value="ER"/>
</dbReference>
<dbReference type="SMART" id="SM00829">
    <property type="entry name" value="PKS_ER"/>
    <property type="match status" value="1"/>
</dbReference>
<keyword evidence="4" id="KW-1185">Reference proteome</keyword>
<sequence>MKSVPAWRMRGPGAPEVLELSSCQLSAPVGQQVLLRVEAAGFNPIDTKIRAGLAAIAPEHGVLGVDVSGVVEAVGDAVTAFRPGDAVYGCAGGVRGHAGALAQYMLADARLLAKAPRSIPLAQAAGLPVPSLTALALRRRLNLQSQDELCVLGGSGAVGQMVIQLARQIGCRVVGSAGSEQRLQLIRHVGAQACLHHEVSALARSFPKVVDTFGGPALQQALQLTAPGGQVATINARGQHELGLAHAKSLTLHAIFILLPLLNEEGRDSLGQDLADIAAAIDNGEIRPLPVNVLPMSQVVNVHRDYEAGRLQQKTVLLADF</sequence>
<dbReference type="InterPro" id="IPR013154">
    <property type="entry name" value="ADH-like_N"/>
</dbReference>
<dbReference type="KEGG" id="vcw:GJQ55_09335"/>
<organism evidence="3 4">
    <name type="scientific">Venatoribacter cucullus</name>
    <dbReference type="NCBI Taxonomy" id="2661630"/>
    <lineage>
        <taxon>Bacteria</taxon>
        <taxon>Pseudomonadati</taxon>
        <taxon>Pseudomonadota</taxon>
        <taxon>Gammaproteobacteria</taxon>
        <taxon>Oceanospirillales</taxon>
        <taxon>Oceanospirillaceae</taxon>
        <taxon>Venatoribacter</taxon>
    </lineage>
</organism>
<name>A0A9X7UXB7_9GAMM</name>
<evidence type="ECO:0000256" key="1">
    <source>
        <dbReference type="ARBA" id="ARBA00022857"/>
    </source>
</evidence>
<dbReference type="EMBL" id="CP046056">
    <property type="protein sequence ID" value="QQD24650.1"/>
    <property type="molecule type" value="Genomic_DNA"/>
</dbReference>
<dbReference type="RefSeq" id="WP_228344709.1">
    <property type="nucleotide sequence ID" value="NZ_CP046056.1"/>
</dbReference>
<dbReference type="Pfam" id="PF00107">
    <property type="entry name" value="ADH_zinc_N"/>
    <property type="match status" value="1"/>
</dbReference>
<protein>
    <submittedName>
        <fullName evidence="3">Zinc-binding dehydrogenase</fullName>
    </submittedName>
</protein>
<dbReference type="PANTHER" id="PTHR44154">
    <property type="entry name" value="QUINONE OXIDOREDUCTASE"/>
    <property type="match status" value="1"/>
</dbReference>
<dbReference type="Pfam" id="PF08240">
    <property type="entry name" value="ADH_N"/>
    <property type="match status" value="1"/>
</dbReference>
<reference evidence="3 4" key="1">
    <citation type="submission" date="2019-11" db="EMBL/GenBank/DDBJ databases">
        <title>Venatorbacter sp. nov. a predator of Campylobacter and other Gram-negative bacteria.</title>
        <authorList>
            <person name="Saeedi A."/>
            <person name="Cummings N.J."/>
            <person name="Connerton I.F."/>
            <person name="Connerton P.L."/>
        </authorList>
    </citation>
    <scope>NUCLEOTIDE SEQUENCE [LARGE SCALE GENOMIC DNA]</scope>
    <source>
        <strain evidence="3">XL5</strain>
    </source>
</reference>
<dbReference type="PANTHER" id="PTHR44154:SF1">
    <property type="entry name" value="QUINONE OXIDOREDUCTASE"/>
    <property type="match status" value="1"/>
</dbReference>
<dbReference type="AlphaFoldDB" id="A0A9X7UXB7"/>
<dbReference type="InterPro" id="IPR036291">
    <property type="entry name" value="NAD(P)-bd_dom_sf"/>
</dbReference>
<dbReference type="SUPFAM" id="SSF51735">
    <property type="entry name" value="NAD(P)-binding Rossmann-fold domains"/>
    <property type="match status" value="1"/>
</dbReference>
<evidence type="ECO:0000259" key="2">
    <source>
        <dbReference type="SMART" id="SM00829"/>
    </source>
</evidence>
<proteinExistence type="predicted"/>
<evidence type="ECO:0000313" key="3">
    <source>
        <dbReference type="EMBL" id="QQD24650.1"/>
    </source>
</evidence>
<dbReference type="SUPFAM" id="SSF50129">
    <property type="entry name" value="GroES-like"/>
    <property type="match status" value="1"/>
</dbReference>
<gene>
    <name evidence="3" type="ORF">GJQ55_09335</name>
</gene>
<dbReference type="Proteomes" id="UP000596074">
    <property type="component" value="Chromosome"/>
</dbReference>
<dbReference type="GO" id="GO:0016491">
    <property type="term" value="F:oxidoreductase activity"/>
    <property type="evidence" value="ECO:0007669"/>
    <property type="project" value="InterPro"/>
</dbReference>
<dbReference type="InterPro" id="IPR051603">
    <property type="entry name" value="Zinc-ADH_QOR/CCCR"/>
</dbReference>
<keyword evidence="1" id="KW-0521">NADP</keyword>
<evidence type="ECO:0000313" key="4">
    <source>
        <dbReference type="Proteomes" id="UP000596074"/>
    </source>
</evidence>
<dbReference type="Gene3D" id="3.40.50.720">
    <property type="entry name" value="NAD(P)-binding Rossmann-like Domain"/>
    <property type="match status" value="1"/>
</dbReference>
<feature type="domain" description="Enoyl reductase (ER)" evidence="2">
    <location>
        <begin position="13"/>
        <end position="317"/>
    </location>
</feature>
<dbReference type="Gene3D" id="3.90.180.10">
    <property type="entry name" value="Medium-chain alcohol dehydrogenases, catalytic domain"/>
    <property type="match status" value="1"/>
</dbReference>